<gene>
    <name evidence="2" type="ORF">CPB84DRAFT_1750754</name>
</gene>
<evidence type="ECO:0000313" key="3">
    <source>
        <dbReference type="Proteomes" id="UP000724874"/>
    </source>
</evidence>
<dbReference type="EMBL" id="JADNYJ010000118">
    <property type="protein sequence ID" value="KAF8883073.1"/>
    <property type="molecule type" value="Genomic_DNA"/>
</dbReference>
<sequence length="526" mass="60014">MQDPKRPSPPSRHLDRHPQDPHYSQIHPQTSQVPSSPPTFGLAPIRMLITRCDMPIPKTSIPAYGSLQTDLSAPYRRPPSYMYEQGSYTKSPIPRQLDTAIIIASFPALPLLRLRPPNIYGGIKFSVQYLIIPVTSSHSSNLHFLLKRLSRQEERLRIQPSFILSILAMAKLMKSSTMELGAEGMRAAMVYVSDAHAPTTIQSILNGSTQPLLKLHCGLTFTPMTAVCLLSPDAIDPPNPYGPRTYILPWDNAWSSDEIRDEEIRRLCWSALSLISEYIAQCEAFNEDAHAFIYLTPPTLGPHFSKFSSFDSLSPKESVWALYCRSMLLWNFCNRFRQPSQEEERAEQSHEAFLEVQAIEDSLNAHQCNLDTTLIYTTREYIHNIRMLVTQALRWSAPGPIFKRKQAEDWLFYENRLIAKVNTVVHQLSGPDGPQLTRRPYRINWFINQLTICLVLWNHDPTLDDALKLAKQILGPIDVLNALWPCHSIQQKCDSLRQQLVEACISRNIEQPFPPSYTVPAFLRSR</sequence>
<evidence type="ECO:0000256" key="1">
    <source>
        <dbReference type="SAM" id="MobiDB-lite"/>
    </source>
</evidence>
<feature type="region of interest" description="Disordered" evidence="1">
    <location>
        <begin position="1"/>
        <end position="38"/>
    </location>
</feature>
<dbReference type="AlphaFoldDB" id="A0A9P5TIW5"/>
<accession>A0A9P5TIW5</accession>
<reference evidence="2" key="1">
    <citation type="submission" date="2020-11" db="EMBL/GenBank/DDBJ databases">
        <authorList>
            <consortium name="DOE Joint Genome Institute"/>
            <person name="Ahrendt S."/>
            <person name="Riley R."/>
            <person name="Andreopoulos W."/>
            <person name="LaButti K."/>
            <person name="Pangilinan J."/>
            <person name="Ruiz-duenas F.J."/>
            <person name="Barrasa J.M."/>
            <person name="Sanchez-Garcia M."/>
            <person name="Camarero S."/>
            <person name="Miyauchi S."/>
            <person name="Serrano A."/>
            <person name="Linde D."/>
            <person name="Babiker R."/>
            <person name="Drula E."/>
            <person name="Ayuso-Fernandez I."/>
            <person name="Pacheco R."/>
            <person name="Padilla G."/>
            <person name="Ferreira P."/>
            <person name="Barriuso J."/>
            <person name="Kellner H."/>
            <person name="Castanera R."/>
            <person name="Alfaro M."/>
            <person name="Ramirez L."/>
            <person name="Pisabarro A.G."/>
            <person name="Kuo A."/>
            <person name="Tritt A."/>
            <person name="Lipzen A."/>
            <person name="He G."/>
            <person name="Yan M."/>
            <person name="Ng V."/>
            <person name="Cullen D."/>
            <person name="Martin F."/>
            <person name="Rosso M.-N."/>
            <person name="Henrissat B."/>
            <person name="Hibbett D."/>
            <person name="Martinez A.T."/>
            <person name="Grigoriev I.V."/>
        </authorList>
    </citation>
    <scope>NUCLEOTIDE SEQUENCE</scope>
    <source>
        <strain evidence="2">AH 44721</strain>
    </source>
</reference>
<evidence type="ECO:0000313" key="2">
    <source>
        <dbReference type="EMBL" id="KAF8883073.1"/>
    </source>
</evidence>
<comment type="caution">
    <text evidence="2">The sequence shown here is derived from an EMBL/GenBank/DDBJ whole genome shotgun (WGS) entry which is preliminary data.</text>
</comment>
<proteinExistence type="predicted"/>
<feature type="compositionally biased region" description="Basic and acidic residues" evidence="1">
    <location>
        <begin position="1"/>
        <end position="20"/>
    </location>
</feature>
<organism evidence="2 3">
    <name type="scientific">Gymnopilus junonius</name>
    <name type="common">Spectacular rustgill mushroom</name>
    <name type="synonym">Gymnopilus spectabilis subsp. junonius</name>
    <dbReference type="NCBI Taxonomy" id="109634"/>
    <lineage>
        <taxon>Eukaryota</taxon>
        <taxon>Fungi</taxon>
        <taxon>Dikarya</taxon>
        <taxon>Basidiomycota</taxon>
        <taxon>Agaricomycotina</taxon>
        <taxon>Agaricomycetes</taxon>
        <taxon>Agaricomycetidae</taxon>
        <taxon>Agaricales</taxon>
        <taxon>Agaricineae</taxon>
        <taxon>Hymenogastraceae</taxon>
        <taxon>Gymnopilus</taxon>
    </lineage>
</organism>
<dbReference type="OrthoDB" id="10261408at2759"/>
<name>A0A9P5TIW5_GYMJU</name>
<protein>
    <submittedName>
        <fullName evidence="2">Uncharacterized protein</fullName>
    </submittedName>
</protein>
<dbReference type="Proteomes" id="UP000724874">
    <property type="component" value="Unassembled WGS sequence"/>
</dbReference>
<keyword evidence="3" id="KW-1185">Reference proteome</keyword>